<comment type="cofactor">
    <cofactor evidence="1">
        <name>Mo-molybdopterin</name>
        <dbReference type="ChEBI" id="CHEBI:71302"/>
    </cofactor>
</comment>
<accession>A0A397EY64</accession>
<feature type="non-terminal residue" evidence="16">
    <location>
        <position position="1"/>
    </location>
</feature>
<comment type="cofactor">
    <cofactor evidence="11">
        <name>[2Fe-2S] cluster</name>
        <dbReference type="ChEBI" id="CHEBI:190135"/>
    </cofactor>
</comment>
<evidence type="ECO:0000256" key="10">
    <source>
        <dbReference type="ARBA" id="ARBA00023027"/>
    </source>
</evidence>
<proteinExistence type="inferred from homology"/>
<dbReference type="InterPro" id="IPR012675">
    <property type="entry name" value="Beta-grasp_dom_sf"/>
</dbReference>
<dbReference type="SUPFAM" id="SSF47741">
    <property type="entry name" value="CO dehydrogenase ISP C-domain like"/>
    <property type="match status" value="1"/>
</dbReference>
<dbReference type="GO" id="GO:0016491">
    <property type="term" value="F:oxidoreductase activity"/>
    <property type="evidence" value="ECO:0007669"/>
    <property type="project" value="UniProtKB-KW"/>
</dbReference>
<dbReference type="InterPro" id="IPR039370">
    <property type="entry name" value="BTF3"/>
</dbReference>
<reference evidence="16 17" key="1">
    <citation type="submission" date="2018-08" db="EMBL/GenBank/DDBJ databases">
        <title>Aphanomyces genome sequencing and annotation.</title>
        <authorList>
            <person name="Minardi D."/>
            <person name="Oidtmann B."/>
            <person name="Van Der Giezen M."/>
            <person name="Studholme D.J."/>
        </authorList>
    </citation>
    <scope>NUCLEOTIDE SEQUENCE [LARGE SCALE GENOMIC DNA]</scope>
    <source>
        <strain evidence="16 17">197901</strain>
    </source>
</reference>
<dbReference type="GO" id="GO:0046872">
    <property type="term" value="F:metal ion binding"/>
    <property type="evidence" value="ECO:0007669"/>
    <property type="project" value="UniProtKB-KW"/>
</dbReference>
<dbReference type="InterPro" id="IPR036010">
    <property type="entry name" value="2Fe-2S_ferredoxin-like_sf"/>
</dbReference>
<dbReference type="InterPro" id="IPR036884">
    <property type="entry name" value="2Fe-2S-bd_dom_sf"/>
</dbReference>
<dbReference type="Gene3D" id="3.10.20.30">
    <property type="match status" value="1"/>
</dbReference>
<dbReference type="CDD" id="cd00207">
    <property type="entry name" value="fer2"/>
    <property type="match status" value="1"/>
</dbReference>
<evidence type="ECO:0000256" key="1">
    <source>
        <dbReference type="ARBA" id="ARBA00001924"/>
    </source>
</evidence>
<evidence type="ECO:0000256" key="6">
    <source>
        <dbReference type="ARBA" id="ARBA00022723"/>
    </source>
</evidence>
<dbReference type="PROSITE" id="PS51085">
    <property type="entry name" value="2FE2S_FER_2"/>
    <property type="match status" value="1"/>
</dbReference>
<dbReference type="PROSITE" id="PS51151">
    <property type="entry name" value="NAC_AB"/>
    <property type="match status" value="1"/>
</dbReference>
<protein>
    <recommendedName>
        <fullName evidence="12">Nascent polypeptide-associated complex subunit beta</fullName>
    </recommendedName>
</protein>
<dbReference type="InterPro" id="IPR038187">
    <property type="entry name" value="NAC_A/B_dom_sf"/>
</dbReference>
<dbReference type="Pfam" id="PF01799">
    <property type="entry name" value="Fer2_2"/>
    <property type="match status" value="1"/>
</dbReference>
<feature type="domain" description="2Fe-2S ferredoxin-type" evidence="14">
    <location>
        <begin position="148"/>
        <end position="239"/>
    </location>
</feature>
<dbReference type="SMART" id="SM01407">
    <property type="entry name" value="NAC"/>
    <property type="match status" value="1"/>
</dbReference>
<dbReference type="Pfam" id="PF00111">
    <property type="entry name" value="Fer2"/>
    <property type="match status" value="1"/>
</dbReference>
<keyword evidence="5" id="KW-0001">2Fe-2S</keyword>
<keyword evidence="6" id="KW-0479">Metal-binding</keyword>
<evidence type="ECO:0000256" key="8">
    <source>
        <dbReference type="ARBA" id="ARBA00023004"/>
    </source>
</evidence>
<dbReference type="GO" id="GO:0051537">
    <property type="term" value="F:2 iron, 2 sulfur cluster binding"/>
    <property type="evidence" value="ECO:0007669"/>
    <property type="project" value="UniProtKB-KW"/>
</dbReference>
<dbReference type="PANTHER" id="PTHR10351">
    <property type="entry name" value="TRANSCRIPTION FACTOR BTF3 FAMILY MEMBER"/>
    <property type="match status" value="1"/>
</dbReference>
<dbReference type="InterPro" id="IPR002715">
    <property type="entry name" value="Nas_poly-pep-assoc_cplx_dom"/>
</dbReference>
<evidence type="ECO:0000259" key="14">
    <source>
        <dbReference type="PROSITE" id="PS51085"/>
    </source>
</evidence>
<comment type="cofactor">
    <cofactor evidence="2">
        <name>FAD</name>
        <dbReference type="ChEBI" id="CHEBI:57692"/>
    </cofactor>
</comment>
<dbReference type="VEuPathDB" id="FungiDB:H257_08503"/>
<feature type="domain" description="NAC-A/B" evidence="15">
    <location>
        <begin position="431"/>
        <end position="496"/>
    </location>
</feature>
<dbReference type="Pfam" id="PF01849">
    <property type="entry name" value="NAC"/>
    <property type="match status" value="1"/>
</dbReference>
<evidence type="ECO:0000256" key="11">
    <source>
        <dbReference type="ARBA" id="ARBA00034078"/>
    </source>
</evidence>
<keyword evidence="9" id="KW-0411">Iron-sulfur</keyword>
<comment type="subunit">
    <text evidence="12">Part of the nascent polypeptide-associated complex (NAC).</text>
</comment>
<keyword evidence="10" id="KW-0520">NAD</keyword>
<dbReference type="PROSITE" id="PS00197">
    <property type="entry name" value="2FE2S_FER_1"/>
    <property type="match status" value="1"/>
</dbReference>
<evidence type="ECO:0000313" key="16">
    <source>
        <dbReference type="EMBL" id="RHZ04024.1"/>
    </source>
</evidence>
<feature type="region of interest" description="Disordered" evidence="13">
    <location>
        <begin position="528"/>
        <end position="553"/>
    </location>
</feature>
<dbReference type="Proteomes" id="UP000266196">
    <property type="component" value="Unassembled WGS sequence"/>
</dbReference>
<keyword evidence="12" id="KW-0805">Transcription regulation</keyword>
<dbReference type="CDD" id="cd22055">
    <property type="entry name" value="NAC_BTF3"/>
    <property type="match status" value="1"/>
</dbReference>
<dbReference type="SUPFAM" id="SSF54292">
    <property type="entry name" value="2Fe-2S ferredoxin-like"/>
    <property type="match status" value="1"/>
</dbReference>
<evidence type="ECO:0000313" key="17">
    <source>
        <dbReference type="Proteomes" id="UP000266196"/>
    </source>
</evidence>
<evidence type="ECO:0000256" key="13">
    <source>
        <dbReference type="SAM" id="MobiDB-lite"/>
    </source>
</evidence>
<evidence type="ECO:0000256" key="9">
    <source>
        <dbReference type="ARBA" id="ARBA00023014"/>
    </source>
</evidence>
<dbReference type="EMBL" id="QUTE01013693">
    <property type="protein sequence ID" value="RHZ04024.1"/>
    <property type="molecule type" value="Genomic_DNA"/>
</dbReference>
<sequence length="553" mass="60760">EYEAKLESFQTHWTRLTTLRDQIRLFRLHGIDGKAADDDDDGAKVQQVTSIQRTIQRCLTHMAAHPLPPPVHGDAVPFDVPSVDESWLVLPINTPKPTPMLAPITDDTIACLTHDSRDSTMNLLTSFMEEADIPIMKNDDPMPAEWAHHLTFALNGRKVVVDGNTLPRFNDLRLIDYIRDHAGLTGTKLACGEGGCGACTVVLCHRVSPSSPLVHRSVNACLIPLASIDGMAVLTVEGVGSTKHRLHPIQSKMVDNYSMQCGYCTPGWVMNMYELLHTSDPSSLTKDTIENHFDGNLCRCTGYRPILKAMNSFGIDGPAPQLEYESSYDGVPFVDVDEPEFEFVDRVPCDKSEATRSLKQCATSCDACPHQHHHHDAVEVEDLCIPPLYDREMADEIALARERLAAKFGDVRTGGKGSVRRKHKAAHKVQPGDDKKLNAALKKLGVTPIPGVEEVNLFKADGQVIHFVQPKVQASIASNTFAVSGAASTKSLQELLPGIINQLGPDNLANLKQIAETYTAMQRNAQGHAALDDEDDDDVPDLVENFEDVSEQD</sequence>
<keyword evidence="12" id="KW-0804">Transcription</keyword>
<dbReference type="FunFam" id="3.10.20.30:FF:000012">
    <property type="entry name" value="Xanthine dehydrogenase/oxidase"/>
    <property type="match status" value="1"/>
</dbReference>
<dbReference type="Gene3D" id="1.10.150.120">
    <property type="entry name" value="[2Fe-2S]-binding domain"/>
    <property type="match status" value="1"/>
</dbReference>
<comment type="similarity">
    <text evidence="4">Belongs to the xanthine dehydrogenase family.</text>
</comment>
<dbReference type="VEuPathDB" id="FungiDB:H257_08501"/>
<gene>
    <name evidence="16" type="ORF">DYB31_001609</name>
</gene>
<organism evidence="16 17">
    <name type="scientific">Aphanomyces astaci</name>
    <name type="common">Crayfish plague agent</name>
    <dbReference type="NCBI Taxonomy" id="112090"/>
    <lineage>
        <taxon>Eukaryota</taxon>
        <taxon>Sar</taxon>
        <taxon>Stramenopiles</taxon>
        <taxon>Oomycota</taxon>
        <taxon>Saprolegniomycetes</taxon>
        <taxon>Saprolegniales</taxon>
        <taxon>Verrucalvaceae</taxon>
        <taxon>Aphanomyces</taxon>
    </lineage>
</organism>
<evidence type="ECO:0000256" key="7">
    <source>
        <dbReference type="ARBA" id="ARBA00023002"/>
    </source>
</evidence>
<keyword evidence="7" id="KW-0560">Oxidoreductase</keyword>
<evidence type="ECO:0000256" key="5">
    <source>
        <dbReference type="ARBA" id="ARBA00022714"/>
    </source>
</evidence>
<dbReference type="InterPro" id="IPR006058">
    <property type="entry name" value="2Fe2S_fd_BS"/>
</dbReference>
<dbReference type="AlphaFoldDB" id="A0A397EY64"/>
<comment type="caution">
    <text evidence="16">The sequence shown here is derived from an EMBL/GenBank/DDBJ whole genome shotgun (WGS) entry which is preliminary data.</text>
</comment>
<dbReference type="Gene3D" id="2.20.70.30">
    <property type="entry name" value="Nascent polypeptide-associated complex domain"/>
    <property type="match status" value="1"/>
</dbReference>
<evidence type="ECO:0000256" key="12">
    <source>
        <dbReference type="RuleBase" id="RU361272"/>
    </source>
</evidence>
<evidence type="ECO:0000256" key="4">
    <source>
        <dbReference type="ARBA" id="ARBA00006849"/>
    </source>
</evidence>
<dbReference type="InterPro" id="IPR001041">
    <property type="entry name" value="2Fe-2S_ferredoxin-type"/>
</dbReference>
<name>A0A397EY64_APHAT</name>
<feature type="compositionally biased region" description="Acidic residues" evidence="13">
    <location>
        <begin position="532"/>
        <end position="553"/>
    </location>
</feature>
<dbReference type="FunFam" id="2.20.70.30:FF:000001">
    <property type="entry name" value="Transcription factor BTF3 homolog"/>
    <property type="match status" value="1"/>
</dbReference>
<evidence type="ECO:0000256" key="2">
    <source>
        <dbReference type="ARBA" id="ARBA00001974"/>
    </source>
</evidence>
<evidence type="ECO:0000256" key="3">
    <source>
        <dbReference type="ARBA" id="ARBA00005296"/>
    </source>
</evidence>
<comment type="similarity">
    <text evidence="3 12">Belongs to the NAC-beta family.</text>
</comment>
<evidence type="ECO:0000259" key="15">
    <source>
        <dbReference type="PROSITE" id="PS51151"/>
    </source>
</evidence>
<dbReference type="InterPro" id="IPR002888">
    <property type="entry name" value="2Fe-2S-bd"/>
</dbReference>
<keyword evidence="8" id="KW-0408">Iron</keyword>